<dbReference type="Pfam" id="PF15980">
    <property type="entry name" value="ComGF"/>
    <property type="match status" value="1"/>
</dbReference>
<dbReference type="Proteomes" id="UP000327194">
    <property type="component" value="Chromosome"/>
</dbReference>
<dbReference type="RefSeq" id="WP_010022036.1">
    <property type="nucleotide sequence ID" value="NZ_AZDS01000003.1"/>
</dbReference>
<organism evidence="2 3">
    <name type="scientific">Fructilactobacillus fructivorans</name>
    <dbReference type="NCBI Taxonomy" id="1614"/>
    <lineage>
        <taxon>Bacteria</taxon>
        <taxon>Bacillati</taxon>
        <taxon>Bacillota</taxon>
        <taxon>Bacilli</taxon>
        <taxon>Lactobacillales</taxon>
        <taxon>Lactobacillaceae</taxon>
        <taxon>Fructilactobacillus</taxon>
    </lineage>
</organism>
<keyword evidence="1" id="KW-0812">Transmembrane</keyword>
<evidence type="ECO:0008006" key="4">
    <source>
        <dbReference type="Google" id="ProtNLM"/>
    </source>
</evidence>
<name>A0AAE6TWN9_9LACO</name>
<dbReference type="EMBL" id="CP045562">
    <property type="protein sequence ID" value="QFX92847.1"/>
    <property type="molecule type" value="Genomic_DNA"/>
</dbReference>
<gene>
    <name evidence="2" type="ORF">LF543_04515</name>
</gene>
<dbReference type="AlphaFoldDB" id="A0AAE6TWN9"/>
<evidence type="ECO:0000313" key="2">
    <source>
        <dbReference type="EMBL" id="QFX92847.1"/>
    </source>
</evidence>
<evidence type="ECO:0000313" key="3">
    <source>
        <dbReference type="Proteomes" id="UP000327194"/>
    </source>
</evidence>
<reference evidence="2 3" key="1">
    <citation type="submission" date="2019-10" db="EMBL/GenBank/DDBJ databases">
        <title>Genome sequencing of Lactobacillus fructivorans.</title>
        <authorList>
            <person name="Kim K."/>
        </authorList>
    </citation>
    <scope>NUCLEOTIDE SEQUENCE [LARGE SCALE GENOMIC DNA]</scope>
    <source>
        <strain evidence="2 3">LF543</strain>
    </source>
</reference>
<evidence type="ECO:0000256" key="1">
    <source>
        <dbReference type="SAM" id="Phobius"/>
    </source>
</evidence>
<sequence length="142" mass="16637">MSINYLKSISKRAGFSIIESIFSLLIISMAFGLIMLTTQLIRSEKWEDRDGIFYRYLDVIESPDYQFKVMNVERNSVKLKSKKENKEYIMEKYENMVRLRGVKGGHIPIILRVNHASWSTNHHVLTSRIKIDGVNYEAKSYL</sequence>
<proteinExistence type="predicted"/>
<accession>A0AAE6TWN9</accession>
<keyword evidence="1" id="KW-0472">Membrane</keyword>
<dbReference type="KEGG" id="lfv:LF543_04515"/>
<protein>
    <recommendedName>
        <fullName evidence="4">Competence protein ComGF</fullName>
    </recommendedName>
</protein>
<keyword evidence="1" id="KW-1133">Transmembrane helix</keyword>
<feature type="transmembrane region" description="Helical" evidence="1">
    <location>
        <begin position="21"/>
        <end position="41"/>
    </location>
</feature>
<dbReference type="InterPro" id="IPR016977">
    <property type="entry name" value="ComGF"/>
</dbReference>